<evidence type="ECO:0000256" key="3">
    <source>
        <dbReference type="ARBA" id="ARBA00022475"/>
    </source>
</evidence>
<keyword evidence="16" id="KW-1185">Reference proteome</keyword>
<evidence type="ECO:0000256" key="8">
    <source>
        <dbReference type="ARBA" id="ARBA00022833"/>
    </source>
</evidence>
<dbReference type="GO" id="GO:0005886">
    <property type="term" value="C:plasma membrane"/>
    <property type="evidence" value="ECO:0007669"/>
    <property type="project" value="UniProtKB-SubCell"/>
</dbReference>
<feature type="binding site" evidence="12">
    <location>
        <position position="135"/>
    </location>
    <ligand>
        <name>Zn(2+)</name>
        <dbReference type="ChEBI" id="CHEBI:29105"/>
        <note>catalytic</note>
    </ligand>
</feature>
<dbReference type="GO" id="GO:0006508">
    <property type="term" value="P:proteolysis"/>
    <property type="evidence" value="ECO:0007669"/>
    <property type="project" value="UniProtKB-KW"/>
</dbReference>
<evidence type="ECO:0000256" key="12">
    <source>
        <dbReference type="HAMAP-Rule" id="MF_00188"/>
    </source>
</evidence>
<dbReference type="CDD" id="cd07336">
    <property type="entry name" value="M48B_HtpX_like"/>
    <property type="match status" value="1"/>
</dbReference>
<evidence type="ECO:0000256" key="5">
    <source>
        <dbReference type="ARBA" id="ARBA00022692"/>
    </source>
</evidence>
<feature type="transmembrane region" description="Helical" evidence="12">
    <location>
        <begin position="177"/>
        <end position="197"/>
    </location>
</feature>
<evidence type="ECO:0000256" key="7">
    <source>
        <dbReference type="ARBA" id="ARBA00022801"/>
    </source>
</evidence>
<dbReference type="InterPro" id="IPR050083">
    <property type="entry name" value="HtpX_protease"/>
</dbReference>
<dbReference type="AlphaFoldDB" id="A0A4U8YPD5"/>
<dbReference type="GO" id="GO:0004222">
    <property type="term" value="F:metalloendopeptidase activity"/>
    <property type="evidence" value="ECO:0007669"/>
    <property type="project" value="UniProtKB-UniRule"/>
</dbReference>
<evidence type="ECO:0000256" key="4">
    <source>
        <dbReference type="ARBA" id="ARBA00022670"/>
    </source>
</evidence>
<dbReference type="HAMAP" id="MF_00188">
    <property type="entry name" value="Pept_M48_protease_HtpX"/>
    <property type="match status" value="1"/>
</dbReference>
<evidence type="ECO:0000313" key="16">
    <source>
        <dbReference type="Proteomes" id="UP000507962"/>
    </source>
</evidence>
<dbReference type="InterPro" id="IPR022919">
    <property type="entry name" value="Pept_M48_protease_HtpX"/>
</dbReference>
<keyword evidence="9 12" id="KW-1133">Transmembrane helix</keyword>
<keyword evidence="10 12" id="KW-0482">Metalloprotease</keyword>
<comment type="similarity">
    <text evidence="2 12">Belongs to the peptidase M48B family.</text>
</comment>
<evidence type="ECO:0000256" key="2">
    <source>
        <dbReference type="ARBA" id="ARBA00009779"/>
    </source>
</evidence>
<dbReference type="Proteomes" id="UP000507962">
    <property type="component" value="Unassembled WGS sequence"/>
</dbReference>
<gene>
    <name evidence="12" type="primary">htpX</name>
    <name evidence="15" type="ORF">MSL71_7300</name>
</gene>
<keyword evidence="8 12" id="KW-0862">Zinc</keyword>
<comment type="cofactor">
    <cofactor evidence="12">
        <name>Zn(2+)</name>
        <dbReference type="ChEBI" id="CHEBI:29105"/>
    </cofactor>
    <text evidence="12">Binds 1 zinc ion per subunit.</text>
</comment>
<evidence type="ECO:0000313" key="15">
    <source>
        <dbReference type="EMBL" id="VFQ43103.1"/>
    </source>
</evidence>
<evidence type="ECO:0000256" key="10">
    <source>
        <dbReference type="ARBA" id="ARBA00023049"/>
    </source>
</evidence>
<feature type="binding site" evidence="12">
    <location>
        <position position="131"/>
    </location>
    <ligand>
        <name>Zn(2+)</name>
        <dbReference type="ChEBI" id="CHEBI:29105"/>
        <note>catalytic</note>
    </ligand>
</feature>
<dbReference type="EC" id="3.4.24.-" evidence="12"/>
<dbReference type="EMBL" id="CAADHO010000001">
    <property type="protein sequence ID" value="VFQ43103.1"/>
    <property type="molecule type" value="Genomic_DNA"/>
</dbReference>
<feature type="domain" description="Peptidase M48" evidence="14">
    <location>
        <begin position="66"/>
        <end position="279"/>
    </location>
</feature>
<comment type="subcellular location">
    <subcellularLocation>
        <location evidence="1 12">Cell membrane</location>
        <topology evidence="1 12">Multi-pass membrane protein</topology>
    </subcellularLocation>
</comment>
<dbReference type="GO" id="GO:0008270">
    <property type="term" value="F:zinc ion binding"/>
    <property type="evidence" value="ECO:0007669"/>
    <property type="project" value="UniProtKB-UniRule"/>
</dbReference>
<keyword evidence="4 12" id="KW-0645">Protease</keyword>
<organism evidence="15 16">
    <name type="scientific">Desulfoluna butyratoxydans</name>
    <dbReference type="NCBI Taxonomy" id="231438"/>
    <lineage>
        <taxon>Bacteria</taxon>
        <taxon>Pseudomonadati</taxon>
        <taxon>Thermodesulfobacteriota</taxon>
        <taxon>Desulfobacteria</taxon>
        <taxon>Desulfobacterales</taxon>
        <taxon>Desulfolunaceae</taxon>
        <taxon>Desulfoluna</taxon>
    </lineage>
</organism>
<evidence type="ECO:0000259" key="14">
    <source>
        <dbReference type="Pfam" id="PF01435"/>
    </source>
</evidence>
<evidence type="ECO:0000256" key="6">
    <source>
        <dbReference type="ARBA" id="ARBA00022723"/>
    </source>
</evidence>
<reference evidence="15 16" key="1">
    <citation type="submission" date="2019-03" db="EMBL/GenBank/DDBJ databases">
        <authorList>
            <person name="Nijsse B."/>
        </authorList>
    </citation>
    <scope>NUCLEOTIDE SEQUENCE [LARGE SCALE GENOMIC DNA]</scope>
    <source>
        <strain evidence="15">Desulfoluna butyratoxydans MSL71</strain>
    </source>
</reference>
<feature type="active site" evidence="12">
    <location>
        <position position="132"/>
    </location>
</feature>
<sequence length="304" mass="31996">MGNQIKTTMLLTVLTLLIIMAGRVIGGQAGMVIALVLAGGMNFFSYFYSDKMVLKMYKAREVSRTEAPKLYAMVEELAGRAGLPMPRVCIIPQQAPNAFATGRNPEHGVVAVTQGLLDLMGPEEVKGVLAHELGHIKNRDILVGTVAATLAGAIMTLASMARWAAIFGGGRSDEEGGSGIFGLIAMSIIAPMAAMLVQMAISRSREYLADATAAQLTGNPEGLAGALEKLGAASSRIPMDAEPATAHMFITNPLSGRSLANLFSTHPPIEERVAKLRGTRPRPTGGSPKGPSGPANPWDHIRGK</sequence>
<accession>A0A4U8YPD5</accession>
<feature type="region of interest" description="Disordered" evidence="13">
    <location>
        <begin position="272"/>
        <end position="304"/>
    </location>
</feature>
<evidence type="ECO:0000256" key="11">
    <source>
        <dbReference type="ARBA" id="ARBA00023136"/>
    </source>
</evidence>
<feature type="compositionally biased region" description="Low complexity" evidence="13">
    <location>
        <begin position="281"/>
        <end position="293"/>
    </location>
</feature>
<feature type="binding site" evidence="12">
    <location>
        <position position="206"/>
    </location>
    <ligand>
        <name>Zn(2+)</name>
        <dbReference type="ChEBI" id="CHEBI:29105"/>
        <note>catalytic</note>
    </ligand>
</feature>
<evidence type="ECO:0000256" key="9">
    <source>
        <dbReference type="ARBA" id="ARBA00022989"/>
    </source>
</evidence>
<dbReference type="InterPro" id="IPR001915">
    <property type="entry name" value="Peptidase_M48"/>
</dbReference>
<feature type="transmembrane region" description="Helical" evidence="12">
    <location>
        <begin position="31"/>
        <end position="48"/>
    </location>
</feature>
<dbReference type="PANTHER" id="PTHR43221">
    <property type="entry name" value="PROTEASE HTPX"/>
    <property type="match status" value="1"/>
</dbReference>
<keyword evidence="3 12" id="KW-1003">Cell membrane</keyword>
<keyword evidence="5 12" id="KW-0812">Transmembrane</keyword>
<protein>
    <recommendedName>
        <fullName evidence="12">Protease HtpX homolog</fullName>
        <ecNumber evidence="12">3.4.24.-</ecNumber>
    </recommendedName>
</protein>
<evidence type="ECO:0000256" key="13">
    <source>
        <dbReference type="SAM" id="MobiDB-lite"/>
    </source>
</evidence>
<proteinExistence type="inferred from homology"/>
<evidence type="ECO:0000256" key="1">
    <source>
        <dbReference type="ARBA" id="ARBA00004651"/>
    </source>
</evidence>
<keyword evidence="6 12" id="KW-0479">Metal-binding</keyword>
<feature type="transmembrane region" description="Helical" evidence="12">
    <location>
        <begin position="141"/>
        <end position="165"/>
    </location>
</feature>
<dbReference type="Pfam" id="PF01435">
    <property type="entry name" value="Peptidase_M48"/>
    <property type="match status" value="1"/>
</dbReference>
<name>A0A4U8YPD5_9BACT</name>
<dbReference type="Gene3D" id="3.30.2010.10">
    <property type="entry name" value="Metalloproteases ('zincins'), catalytic domain"/>
    <property type="match status" value="1"/>
</dbReference>
<keyword evidence="11 12" id="KW-0472">Membrane</keyword>
<dbReference type="PANTHER" id="PTHR43221:SF1">
    <property type="entry name" value="PROTEASE HTPX"/>
    <property type="match status" value="1"/>
</dbReference>
<dbReference type="NCBIfam" id="NF002826">
    <property type="entry name" value="PRK03001.1"/>
    <property type="match status" value="1"/>
</dbReference>
<keyword evidence="7 12" id="KW-0378">Hydrolase</keyword>